<sequence length="758" mass="84843">MDKNLIIECLYRDHKDHIYNFLARMANDPELALDITQQTFVKALSDKNIHQVENPKAWLFTIARNTLYNEFKRKKATSLDALVENDNFEAIDNGEGVEDKAEVKDIQIKVEKSIRRMPAKTKELMILRYTEDLSIKEISHITGRTLSDVKVNLHRARIKFETSFTSEMYARVAIARDQCDTLTTLLTPYIDSDIPEQDLQRVDKHITGCKICYEDTEQLKRSRTLFNFAALLSAPYILDRMMGEAMASELDFFSTTNTHTGTNSASAGVDSASRTASVTHAPTNIISLKAASIIAASVILTIAVIVTLLINDENDATDPAARSLASPASITTPPSSAVPKTKLDPDITTIVSFKARNEKTGKDIKKGLQWRIFNIADSNGAPLSGAAESIKTSDTARFEMILNSGYYLAKVTYRGQTLESEFAVKDDDPVNIQLEFSSVSEAPPETARTAQQEKAYAPTIHIRRMETGTYESKPIKVSWDLCVESIKMYKEIRAKHPDIWAIQEKSLKEQNPEFNLDRGLAPEPDWSKLTQNYEDEYFSGDKYALYSEKTDYDDVSEDGSCKLSKTTSKTAEIDDGEFSYFVDFDNRIAEKNISKVVLEKEVKAMYQNFAENNPLAQMAGKLMTEAMLGKAGSAQEQQSIKAIKDLEALTEVAGTETMAGETCEYTVMGEQSSVRICYWKTMHEYPSIVKRPIILGSTVELDKNVDHPMIGNQITRAILFEKDITLDDSIFSVPAGIKIDDTNYNEMMQEGGPSGNDQ</sequence>
<feature type="region of interest" description="Disordered" evidence="6">
    <location>
        <begin position="320"/>
        <end position="341"/>
    </location>
</feature>
<name>A0A3B0X303_9ZZZZ</name>
<dbReference type="InterPro" id="IPR013324">
    <property type="entry name" value="RNA_pol_sigma_r3/r4-like"/>
</dbReference>
<evidence type="ECO:0000256" key="4">
    <source>
        <dbReference type="ARBA" id="ARBA00023125"/>
    </source>
</evidence>
<gene>
    <name evidence="9" type="ORF">MNBD_GAMMA11-2941</name>
</gene>
<evidence type="ECO:0000259" key="7">
    <source>
        <dbReference type="Pfam" id="PF04542"/>
    </source>
</evidence>
<dbReference type="GO" id="GO:0016987">
    <property type="term" value="F:sigma factor activity"/>
    <property type="evidence" value="ECO:0007669"/>
    <property type="project" value="UniProtKB-KW"/>
</dbReference>
<dbReference type="CDD" id="cd06171">
    <property type="entry name" value="Sigma70_r4"/>
    <property type="match status" value="1"/>
</dbReference>
<dbReference type="PROSITE" id="PS01063">
    <property type="entry name" value="SIGMA70_ECF"/>
    <property type="match status" value="1"/>
</dbReference>
<keyword evidence="3" id="KW-0731">Sigma factor</keyword>
<proteinExistence type="inferred from homology"/>
<evidence type="ECO:0000256" key="6">
    <source>
        <dbReference type="SAM" id="MobiDB-lite"/>
    </source>
</evidence>
<keyword evidence="2" id="KW-0805">Transcription regulation</keyword>
<evidence type="ECO:0000256" key="2">
    <source>
        <dbReference type="ARBA" id="ARBA00023015"/>
    </source>
</evidence>
<dbReference type="InterPro" id="IPR036388">
    <property type="entry name" value="WH-like_DNA-bd_sf"/>
</dbReference>
<protein>
    <recommendedName>
        <fullName evidence="10">RNA polymerase sigma factor</fullName>
    </recommendedName>
</protein>
<organism evidence="9">
    <name type="scientific">hydrothermal vent metagenome</name>
    <dbReference type="NCBI Taxonomy" id="652676"/>
    <lineage>
        <taxon>unclassified sequences</taxon>
        <taxon>metagenomes</taxon>
        <taxon>ecological metagenomes</taxon>
    </lineage>
</organism>
<evidence type="ECO:0000313" key="9">
    <source>
        <dbReference type="EMBL" id="VAW59130.1"/>
    </source>
</evidence>
<feature type="domain" description="RNA polymerase sigma-70 region 2" evidence="7">
    <location>
        <begin position="10"/>
        <end position="75"/>
    </location>
</feature>
<dbReference type="AlphaFoldDB" id="A0A3B0X303"/>
<evidence type="ECO:0000256" key="5">
    <source>
        <dbReference type="ARBA" id="ARBA00023163"/>
    </source>
</evidence>
<dbReference type="InterPro" id="IPR007627">
    <property type="entry name" value="RNA_pol_sigma70_r2"/>
</dbReference>
<dbReference type="GO" id="GO:0006352">
    <property type="term" value="P:DNA-templated transcription initiation"/>
    <property type="evidence" value="ECO:0007669"/>
    <property type="project" value="InterPro"/>
</dbReference>
<evidence type="ECO:0008006" key="10">
    <source>
        <dbReference type="Google" id="ProtNLM"/>
    </source>
</evidence>
<dbReference type="InterPro" id="IPR013325">
    <property type="entry name" value="RNA_pol_sigma_r2"/>
</dbReference>
<keyword evidence="5" id="KW-0804">Transcription</keyword>
<dbReference type="SUPFAM" id="SSF88659">
    <property type="entry name" value="Sigma3 and sigma4 domains of RNA polymerase sigma factors"/>
    <property type="match status" value="1"/>
</dbReference>
<keyword evidence="4" id="KW-0238">DNA-binding</keyword>
<evidence type="ECO:0000256" key="3">
    <source>
        <dbReference type="ARBA" id="ARBA00023082"/>
    </source>
</evidence>
<dbReference type="Pfam" id="PF08281">
    <property type="entry name" value="Sigma70_r4_2"/>
    <property type="match status" value="1"/>
</dbReference>
<reference evidence="9" key="1">
    <citation type="submission" date="2018-06" db="EMBL/GenBank/DDBJ databases">
        <authorList>
            <person name="Zhirakovskaya E."/>
        </authorList>
    </citation>
    <scope>NUCLEOTIDE SEQUENCE</scope>
</reference>
<dbReference type="PANTHER" id="PTHR43133:SF8">
    <property type="entry name" value="RNA POLYMERASE SIGMA FACTOR HI_1459-RELATED"/>
    <property type="match status" value="1"/>
</dbReference>
<dbReference type="Gene3D" id="1.10.1740.10">
    <property type="match status" value="1"/>
</dbReference>
<dbReference type="InterPro" id="IPR039425">
    <property type="entry name" value="RNA_pol_sigma-70-like"/>
</dbReference>
<dbReference type="GO" id="GO:0003677">
    <property type="term" value="F:DNA binding"/>
    <property type="evidence" value="ECO:0007669"/>
    <property type="project" value="UniProtKB-KW"/>
</dbReference>
<dbReference type="PANTHER" id="PTHR43133">
    <property type="entry name" value="RNA POLYMERASE ECF-TYPE SIGMA FACTO"/>
    <property type="match status" value="1"/>
</dbReference>
<feature type="compositionally biased region" description="Low complexity" evidence="6">
    <location>
        <begin position="323"/>
        <end position="337"/>
    </location>
</feature>
<dbReference type="NCBIfam" id="TIGR02937">
    <property type="entry name" value="sigma70-ECF"/>
    <property type="match status" value="1"/>
</dbReference>
<dbReference type="InterPro" id="IPR000838">
    <property type="entry name" value="RNA_pol_sigma70_ECF_CS"/>
</dbReference>
<feature type="domain" description="RNA polymerase sigma factor 70 region 4 type 2" evidence="8">
    <location>
        <begin position="110"/>
        <end position="159"/>
    </location>
</feature>
<accession>A0A3B0X303</accession>
<dbReference type="EMBL" id="UOFG01000067">
    <property type="protein sequence ID" value="VAW59130.1"/>
    <property type="molecule type" value="Genomic_DNA"/>
</dbReference>
<dbReference type="InterPro" id="IPR013249">
    <property type="entry name" value="RNA_pol_sigma70_r4_t2"/>
</dbReference>
<comment type="similarity">
    <text evidence="1">Belongs to the sigma-70 factor family. ECF subfamily.</text>
</comment>
<dbReference type="Pfam" id="PF04542">
    <property type="entry name" value="Sigma70_r2"/>
    <property type="match status" value="1"/>
</dbReference>
<evidence type="ECO:0000259" key="8">
    <source>
        <dbReference type="Pfam" id="PF08281"/>
    </source>
</evidence>
<dbReference type="SUPFAM" id="SSF88946">
    <property type="entry name" value="Sigma2 domain of RNA polymerase sigma factors"/>
    <property type="match status" value="1"/>
</dbReference>
<evidence type="ECO:0000256" key="1">
    <source>
        <dbReference type="ARBA" id="ARBA00010641"/>
    </source>
</evidence>
<dbReference type="InterPro" id="IPR014284">
    <property type="entry name" value="RNA_pol_sigma-70_dom"/>
</dbReference>
<dbReference type="Gene3D" id="1.10.10.10">
    <property type="entry name" value="Winged helix-like DNA-binding domain superfamily/Winged helix DNA-binding domain"/>
    <property type="match status" value="1"/>
</dbReference>